<dbReference type="InterPro" id="IPR039426">
    <property type="entry name" value="TonB-dep_rcpt-like"/>
</dbReference>
<dbReference type="Pfam" id="PF00593">
    <property type="entry name" value="TonB_dep_Rec_b-barrel"/>
    <property type="match status" value="1"/>
</dbReference>
<evidence type="ECO:0000256" key="6">
    <source>
        <dbReference type="ARBA" id="ARBA00023136"/>
    </source>
</evidence>
<evidence type="ECO:0000256" key="8">
    <source>
        <dbReference type="SAM" id="MobiDB-lite"/>
    </source>
</evidence>
<feature type="compositionally biased region" description="Gly residues" evidence="8">
    <location>
        <begin position="634"/>
        <end position="646"/>
    </location>
</feature>
<keyword evidence="11" id="KW-0675">Receptor</keyword>
<dbReference type="Proteomes" id="UP001335183">
    <property type="component" value="Chromosome"/>
</dbReference>
<proteinExistence type="predicted"/>
<keyword evidence="6" id="KW-0472">Membrane</keyword>
<name>A0ABZ2D644_9SPHN</name>
<keyword evidence="4" id="KW-0812">Transmembrane</keyword>
<dbReference type="EMBL" id="CP144918">
    <property type="protein sequence ID" value="WWA47286.1"/>
    <property type="molecule type" value="Genomic_DNA"/>
</dbReference>
<reference evidence="11 12" key="1">
    <citation type="submission" date="2024-02" db="EMBL/GenBank/DDBJ databases">
        <title>The whole genome sequence of five bacterial samples isolated from Abu Dhabi Sabkha-shore region.</title>
        <authorList>
            <person name="Sudalaimuthuasari N."/>
            <person name="Sarfraz B."/>
            <person name="Tuyisabe J.D."/>
            <person name="Mugisha Ntwali L.D.M."/>
            <person name="Ali A.I.A.A."/>
            <person name="Almansoori S.Z.A."/>
            <person name="Alajami H.S.A."/>
            <person name="Almeqbaali A.A.S."/>
            <person name="Kundu B."/>
            <person name="Saeed E.E."/>
            <person name="Sukumarinath V."/>
            <person name="Mishra A.K."/>
            <person name="Hazzouri K.M."/>
            <person name="Almaskari R."/>
            <person name="Sharma A.K."/>
            <person name="Amiri K.M.A."/>
        </authorList>
    </citation>
    <scope>NUCLEOTIDE SEQUENCE [LARGE SCALE GENOMIC DNA]</scope>
    <source>
        <strain evidence="12">kcgeb_sd</strain>
    </source>
</reference>
<evidence type="ECO:0000256" key="5">
    <source>
        <dbReference type="ARBA" id="ARBA00023077"/>
    </source>
</evidence>
<feature type="compositionally biased region" description="Gly residues" evidence="8">
    <location>
        <begin position="817"/>
        <end position="839"/>
    </location>
</feature>
<evidence type="ECO:0000313" key="12">
    <source>
        <dbReference type="Proteomes" id="UP001335183"/>
    </source>
</evidence>
<comment type="subcellular location">
    <subcellularLocation>
        <location evidence="1">Cell outer membrane</location>
        <topology evidence="1">Multi-pass membrane protein</topology>
    </subcellularLocation>
</comment>
<dbReference type="Gene3D" id="2.170.130.10">
    <property type="entry name" value="TonB-dependent receptor, plug domain"/>
    <property type="match status" value="1"/>
</dbReference>
<evidence type="ECO:0000256" key="9">
    <source>
        <dbReference type="SAM" id="SignalP"/>
    </source>
</evidence>
<evidence type="ECO:0000256" key="4">
    <source>
        <dbReference type="ARBA" id="ARBA00022692"/>
    </source>
</evidence>
<keyword evidence="2" id="KW-0813">Transport</keyword>
<sequence length="1003" mass="105864">MPRLSATASFLAIAAFTAAPAFAQGDPSAAPDLAQGGDPAGESDADIVVTAERIRGQVDTNVPPVLELDEEEIAAYGAGSIEELIELLAPQTGSGRGRGSGRPVFLINGQRVGGFREFRRYPPEAIRKVEVLPEEVALQFGYPADQRVINFILKDNFTSREVELEYGGPDRGGTANGEIELSQLTIDGSRRANIGFEFNTNSMLTEDERDIVQTPGSTPTVPGDPDPAPFRSLRPDAESWELDATVNDSLGDAPGSGTYSLNLGVERSFSRSLSGLDVVTLTDGGESAVRTIDGDPLERRNRSTTYAFGGSLNKPVGDWMLDATLDASRADKTTLIDARRDTGVLQDLVDAGELAIDGPLPAIGPGGVDRADSTTYAADFKTTLRGVPFALPAGEAQVTFDTGYAWNRIESTDTRSDAGELAQTRGNLNAGVNVGLPIASAREGVLGALGELTLNLAAGVDHLSDFGTLADATAGLAWRPTDRLSLQASYIWREAAPSLSQLGDPVVTEFNVPVYDFSRGESVLATVVTGGNPDLAAETQRDIKLAANYELDLFDRANIVVEYFRNRSDDVTQSFPLLTPAIEAAFPDRVVRDGAGNLVSIDRRPVTFAGTKSSRLRYGVNLFGRVGKEEAESGSGGGMSASGGGRMRVAGAAPQPPANGGEGPPAPANGGEGSARFDPARMAEMRQRFCATPEGEMPDLSGLPERLVARLTGEDGQVDPARVAALRERFCSAEGAAAGGQFGRMDPERFAALRQTLCADPAAEVDVAALPEQVRSRLTGENGEIDPARLAAFRERICALPETRDGEGTSPPAGGEARSGGGGGARGGGRGGGGVGFGRGPGGQGRWNLGLYHSIEFENEVLVAPGGPVLDQLSGEAIGSGIPRHKIELEGGLFHKGVGLRLSGNYQSATRIDGSGLPGSQDLFFDDIATFDLRAFVSLEQQEWLTGDTPGFWKGARLSLRVDNLFDAHQRVTDASGTVPLSYQPALIDPLGRTFEIEFRKLF</sequence>
<evidence type="ECO:0000256" key="3">
    <source>
        <dbReference type="ARBA" id="ARBA00022452"/>
    </source>
</evidence>
<evidence type="ECO:0000256" key="7">
    <source>
        <dbReference type="ARBA" id="ARBA00023237"/>
    </source>
</evidence>
<keyword evidence="12" id="KW-1185">Reference proteome</keyword>
<feature type="domain" description="TonB-dependent receptor-like beta-barrel" evidence="10">
    <location>
        <begin position="262"/>
        <end position="579"/>
    </location>
</feature>
<evidence type="ECO:0000256" key="2">
    <source>
        <dbReference type="ARBA" id="ARBA00022448"/>
    </source>
</evidence>
<feature type="region of interest" description="Disordered" evidence="8">
    <location>
        <begin position="629"/>
        <end position="676"/>
    </location>
</feature>
<feature type="signal peptide" evidence="9">
    <location>
        <begin position="1"/>
        <end position="23"/>
    </location>
</feature>
<dbReference type="Gene3D" id="2.40.170.20">
    <property type="entry name" value="TonB-dependent receptor, beta-barrel domain"/>
    <property type="match status" value="2"/>
</dbReference>
<evidence type="ECO:0000256" key="1">
    <source>
        <dbReference type="ARBA" id="ARBA00004571"/>
    </source>
</evidence>
<evidence type="ECO:0000313" key="11">
    <source>
        <dbReference type="EMBL" id="WWA47286.1"/>
    </source>
</evidence>
<keyword evidence="3" id="KW-1134">Transmembrane beta strand</keyword>
<dbReference type="InterPro" id="IPR037066">
    <property type="entry name" value="Plug_dom_sf"/>
</dbReference>
<feature type="region of interest" description="Disordered" evidence="8">
    <location>
        <begin position="801"/>
        <end position="839"/>
    </location>
</feature>
<dbReference type="InterPro" id="IPR036942">
    <property type="entry name" value="Beta-barrel_TonB_sf"/>
</dbReference>
<dbReference type="PANTHER" id="PTHR30069:SF39">
    <property type="entry name" value="BLL6183 PROTEIN"/>
    <property type="match status" value="1"/>
</dbReference>
<dbReference type="SUPFAM" id="SSF56935">
    <property type="entry name" value="Porins"/>
    <property type="match status" value="2"/>
</dbReference>
<protein>
    <submittedName>
        <fullName evidence="11">TonB-dependent receptor</fullName>
    </submittedName>
</protein>
<accession>A0ABZ2D644</accession>
<gene>
    <name evidence="11" type="ORF">V5F89_13650</name>
</gene>
<evidence type="ECO:0000259" key="10">
    <source>
        <dbReference type="Pfam" id="PF00593"/>
    </source>
</evidence>
<keyword evidence="9" id="KW-0732">Signal</keyword>
<dbReference type="RefSeq" id="WP_338446177.1">
    <property type="nucleotide sequence ID" value="NZ_CP144918.1"/>
</dbReference>
<dbReference type="InterPro" id="IPR000531">
    <property type="entry name" value="Beta-barrel_TonB"/>
</dbReference>
<dbReference type="PANTHER" id="PTHR30069">
    <property type="entry name" value="TONB-DEPENDENT OUTER MEMBRANE RECEPTOR"/>
    <property type="match status" value="1"/>
</dbReference>
<feature type="chain" id="PRO_5047314526" evidence="9">
    <location>
        <begin position="24"/>
        <end position="1003"/>
    </location>
</feature>
<keyword evidence="7" id="KW-0998">Cell outer membrane</keyword>
<keyword evidence="5" id="KW-0798">TonB box</keyword>
<organism evidence="11 12">
    <name type="scientific">Pelagerythrobacter marensis</name>
    <dbReference type="NCBI Taxonomy" id="543877"/>
    <lineage>
        <taxon>Bacteria</taxon>
        <taxon>Pseudomonadati</taxon>
        <taxon>Pseudomonadota</taxon>
        <taxon>Alphaproteobacteria</taxon>
        <taxon>Sphingomonadales</taxon>
        <taxon>Erythrobacteraceae</taxon>
        <taxon>Pelagerythrobacter</taxon>
    </lineage>
</organism>